<protein>
    <submittedName>
        <fullName evidence="2">ABC-2 type transport system permease protein</fullName>
    </submittedName>
</protein>
<reference evidence="2 3" key="1">
    <citation type="submission" date="2016-11" db="EMBL/GenBank/DDBJ databases">
        <authorList>
            <person name="Jaros S."/>
            <person name="Januszkiewicz K."/>
            <person name="Wedrychowicz H."/>
        </authorList>
    </citation>
    <scope>NUCLEOTIDE SEQUENCE [LARGE SCALE GENOMIC DNA]</scope>
    <source>
        <strain evidence="2 3">DSM 16917</strain>
    </source>
</reference>
<organism evidence="2 3">
    <name type="scientific">Ferrimonas marina</name>
    <dbReference type="NCBI Taxonomy" id="299255"/>
    <lineage>
        <taxon>Bacteria</taxon>
        <taxon>Pseudomonadati</taxon>
        <taxon>Pseudomonadota</taxon>
        <taxon>Gammaproteobacteria</taxon>
        <taxon>Alteromonadales</taxon>
        <taxon>Ferrimonadaceae</taxon>
        <taxon>Ferrimonas</taxon>
    </lineage>
</organism>
<feature type="transmembrane region" description="Helical" evidence="1">
    <location>
        <begin position="204"/>
        <end position="228"/>
    </location>
</feature>
<dbReference type="PANTHER" id="PTHR43471">
    <property type="entry name" value="ABC TRANSPORTER PERMEASE"/>
    <property type="match status" value="1"/>
</dbReference>
<feature type="transmembrane region" description="Helical" evidence="1">
    <location>
        <begin position="240"/>
        <end position="258"/>
    </location>
</feature>
<keyword evidence="3" id="KW-1185">Reference proteome</keyword>
<dbReference type="STRING" id="299255.SAMN02745129_0906"/>
<accession>A0A1M5N6W0</accession>
<feature type="transmembrane region" description="Helical" evidence="1">
    <location>
        <begin position="20"/>
        <end position="41"/>
    </location>
</feature>
<dbReference type="InterPro" id="IPR021913">
    <property type="entry name" value="DUF3526"/>
</dbReference>
<dbReference type="Proteomes" id="UP000184268">
    <property type="component" value="Unassembled WGS sequence"/>
</dbReference>
<dbReference type="PANTHER" id="PTHR43471:SF1">
    <property type="entry name" value="ABC TRANSPORTER PERMEASE PROTEIN NOSY-RELATED"/>
    <property type="match status" value="1"/>
</dbReference>
<dbReference type="EMBL" id="FQXG01000001">
    <property type="protein sequence ID" value="SHG84889.1"/>
    <property type="molecule type" value="Genomic_DNA"/>
</dbReference>
<dbReference type="RefSeq" id="WP_067654424.1">
    <property type="nucleotide sequence ID" value="NZ_FQXG01000001.1"/>
</dbReference>
<feature type="transmembrane region" description="Helical" evidence="1">
    <location>
        <begin position="177"/>
        <end position="198"/>
    </location>
</feature>
<dbReference type="Pfam" id="PF12040">
    <property type="entry name" value="DUF3526"/>
    <property type="match status" value="1"/>
</dbReference>
<sequence length="477" mass="53436">MNIVKLVMRDEWRYWQRTRVAATVILIGVMLSLASVVINSIEMHQAGTERAQLQRTSEANFVDQPDKHPHRMVHYGHYVFRAPSPLSIIDPGVDAYTGTAIFLEGHQQNSAMFADQRQSSGMTRFSSLSPAFMLQVIVPLMLIMVGYSSITREREAGTLHVLITQGVKVKDILAGKFLSIAGSGMLMLLPLVLASLWASVSGESVAITASFVLGYLLYILVWSAIVLWVSSISPRSNVSFAALIGLWVVFCILIPRIGSSTAATLVASAGKLETDFAVREELRTLGNGHDASDPAFVKLKQDLLEQYGVDDVADLPVNFRGVVATYSEKKLTDVLNKYAEARMEEELSQAEIARQFGWLSPMVSMRTLSMMISGTNLETHHRFLREAETLRYDFVQALNHVHEHDLDYEADINRYKNDETAKTARVDASHWDVLSEFSFEPESSTFRLSHSLYYSLQLLFWLGLILLLVKQASRRIL</sequence>
<evidence type="ECO:0000256" key="1">
    <source>
        <dbReference type="SAM" id="Phobius"/>
    </source>
</evidence>
<gene>
    <name evidence="2" type="ORF">SAMN02745129_0906</name>
</gene>
<dbReference type="AlphaFoldDB" id="A0A1M5N6W0"/>
<keyword evidence="1" id="KW-0472">Membrane</keyword>
<evidence type="ECO:0000313" key="2">
    <source>
        <dbReference type="EMBL" id="SHG84889.1"/>
    </source>
</evidence>
<keyword evidence="1" id="KW-1133">Transmembrane helix</keyword>
<name>A0A1M5N6W0_9GAMM</name>
<dbReference type="OrthoDB" id="184009at2"/>
<feature type="transmembrane region" description="Helical" evidence="1">
    <location>
        <begin position="452"/>
        <end position="469"/>
    </location>
</feature>
<proteinExistence type="predicted"/>
<feature type="transmembrane region" description="Helical" evidence="1">
    <location>
        <begin position="132"/>
        <end position="150"/>
    </location>
</feature>
<keyword evidence="1" id="KW-0812">Transmembrane</keyword>
<evidence type="ECO:0000313" key="3">
    <source>
        <dbReference type="Proteomes" id="UP000184268"/>
    </source>
</evidence>